<evidence type="ECO:0000313" key="4">
    <source>
        <dbReference type="Proteomes" id="UP000663823"/>
    </source>
</evidence>
<feature type="chain" id="PRO_5036234649" evidence="1">
    <location>
        <begin position="17"/>
        <end position="66"/>
    </location>
</feature>
<dbReference type="AlphaFoldDB" id="A0A818ZUI3"/>
<organism evidence="2 4">
    <name type="scientific">Rotaria sordida</name>
    <dbReference type="NCBI Taxonomy" id="392033"/>
    <lineage>
        <taxon>Eukaryota</taxon>
        <taxon>Metazoa</taxon>
        <taxon>Spiralia</taxon>
        <taxon>Gnathifera</taxon>
        <taxon>Rotifera</taxon>
        <taxon>Eurotatoria</taxon>
        <taxon>Bdelloidea</taxon>
        <taxon>Philodinida</taxon>
        <taxon>Philodinidae</taxon>
        <taxon>Rotaria</taxon>
    </lineage>
</organism>
<comment type="caution">
    <text evidence="2">The sequence shown here is derived from an EMBL/GenBank/DDBJ whole genome shotgun (WGS) entry which is preliminary data.</text>
</comment>
<sequence>MFTLTILSLFDLTSNSMILISSSLLVVESPPRTVPSQSSYFCIQLSSNLVDAYQSSIIMYNEDFNN</sequence>
<dbReference type="EMBL" id="CAJOBE010005920">
    <property type="protein sequence ID" value="CAF3989908.1"/>
    <property type="molecule type" value="Genomic_DNA"/>
</dbReference>
<name>A0A818ZUI3_9BILA</name>
<evidence type="ECO:0000313" key="3">
    <source>
        <dbReference type="EMBL" id="CAF3989908.1"/>
    </source>
</evidence>
<dbReference type="EMBL" id="CAJOAX010002157">
    <property type="protein sequence ID" value="CAF3775013.1"/>
    <property type="molecule type" value="Genomic_DNA"/>
</dbReference>
<proteinExistence type="predicted"/>
<accession>A0A818ZUI3</accession>
<evidence type="ECO:0000313" key="2">
    <source>
        <dbReference type="EMBL" id="CAF3775013.1"/>
    </source>
</evidence>
<dbReference type="Proteomes" id="UP000663874">
    <property type="component" value="Unassembled WGS sequence"/>
</dbReference>
<keyword evidence="1" id="KW-0732">Signal</keyword>
<gene>
    <name evidence="3" type="ORF">FNK824_LOCUS25339</name>
    <name evidence="2" type="ORF">OTI717_LOCUS16868</name>
</gene>
<feature type="signal peptide" evidence="1">
    <location>
        <begin position="1"/>
        <end position="16"/>
    </location>
</feature>
<reference evidence="2" key="1">
    <citation type="submission" date="2021-02" db="EMBL/GenBank/DDBJ databases">
        <authorList>
            <person name="Nowell W R."/>
        </authorList>
    </citation>
    <scope>NUCLEOTIDE SEQUENCE</scope>
</reference>
<dbReference type="Proteomes" id="UP000663823">
    <property type="component" value="Unassembled WGS sequence"/>
</dbReference>
<protein>
    <submittedName>
        <fullName evidence="2">Uncharacterized protein</fullName>
    </submittedName>
</protein>
<evidence type="ECO:0000256" key="1">
    <source>
        <dbReference type="SAM" id="SignalP"/>
    </source>
</evidence>